<dbReference type="AlphaFoldDB" id="A0A5N6QSP3"/>
<sequence>MATHIEDLKERIAQIKKDDVNTEWRAQFLNQDYTLPPPKAEWMDLPNEDACKLGRSVMPRLNSGISRRSIASLFILAAQLRAPGMGNTPVVFDLNDCPTFAISDRQYSDYEDDAIIELGETTAVTEKIGKTRDIAKAYAFLAASILRLFSTSPENYILAWNHIVRGFETFYNPRCPISDVNPKLQVIKAIHKQILDDTFRDTLCRILWMLNSDSDQLSLKRFLYDIHLSHTGKRILPIFVRLCTALNCSTAVMMFALRTPEYDRQLGALKKVLSYTNDNGERRKRKLRKYGRIFDQSFMSANNKIMS</sequence>
<evidence type="ECO:0000256" key="1">
    <source>
        <dbReference type="ARBA" id="ARBA00004328"/>
    </source>
</evidence>
<evidence type="ECO:0000313" key="2">
    <source>
        <dbReference type="EMBL" id="KAE8008952.1"/>
    </source>
</evidence>
<accession>A0A5N6QSP3</accession>
<gene>
    <name evidence="2" type="ORF">FH972_005410</name>
</gene>
<evidence type="ECO:0000313" key="3">
    <source>
        <dbReference type="Proteomes" id="UP000327013"/>
    </source>
</evidence>
<name>A0A5N6QSP3_9ROSI</name>
<dbReference type="EMBL" id="CM017322">
    <property type="protein sequence ID" value="KAE8008952.1"/>
    <property type="molecule type" value="Genomic_DNA"/>
</dbReference>
<keyword evidence="3" id="KW-1185">Reference proteome</keyword>
<protein>
    <submittedName>
        <fullName evidence="2">Uncharacterized protein</fullName>
    </submittedName>
</protein>
<dbReference type="Proteomes" id="UP000327013">
    <property type="component" value="Chromosome 2"/>
</dbReference>
<comment type="subcellular location">
    <subcellularLocation>
        <location evidence="1">Virion</location>
    </subcellularLocation>
</comment>
<reference evidence="2 3" key="1">
    <citation type="submission" date="2019-06" db="EMBL/GenBank/DDBJ databases">
        <title>A chromosomal-level reference genome of Carpinus fangiana (Coryloideae, Betulaceae).</title>
        <authorList>
            <person name="Yang X."/>
            <person name="Wang Z."/>
            <person name="Zhang L."/>
            <person name="Hao G."/>
            <person name="Liu J."/>
            <person name="Yang Y."/>
        </authorList>
    </citation>
    <scope>NUCLEOTIDE SEQUENCE [LARGE SCALE GENOMIC DNA]</scope>
    <source>
        <strain evidence="2">Cfa_2016G</strain>
        <tissue evidence="2">Leaf</tissue>
    </source>
</reference>
<dbReference type="OrthoDB" id="1710629at2759"/>
<proteinExistence type="predicted"/>
<organism evidence="2 3">
    <name type="scientific">Carpinus fangiana</name>
    <dbReference type="NCBI Taxonomy" id="176857"/>
    <lineage>
        <taxon>Eukaryota</taxon>
        <taxon>Viridiplantae</taxon>
        <taxon>Streptophyta</taxon>
        <taxon>Embryophyta</taxon>
        <taxon>Tracheophyta</taxon>
        <taxon>Spermatophyta</taxon>
        <taxon>Magnoliopsida</taxon>
        <taxon>eudicotyledons</taxon>
        <taxon>Gunneridae</taxon>
        <taxon>Pentapetalae</taxon>
        <taxon>rosids</taxon>
        <taxon>fabids</taxon>
        <taxon>Fagales</taxon>
        <taxon>Betulaceae</taxon>
        <taxon>Carpinus</taxon>
    </lineage>
</organism>
<dbReference type="InterPro" id="IPR004902">
    <property type="entry name" value="Rhabdo_ncap_2"/>
</dbReference>
<dbReference type="Pfam" id="PF03216">
    <property type="entry name" value="Rhabdo_ncap_2"/>
    <property type="match status" value="1"/>
</dbReference>